<sequence>MISDNLGKVLHDKATRGLSLSDEEQAQLQAWYDEQDAQEANLLASAPGISGVSRLQAQIDTTLVQLMSMTRRIQEVMSENNALRQEIEGLRHQLVTSIPLKKTA</sequence>
<accession>A0A656H8Q2</accession>
<evidence type="ECO:0000313" key="3">
    <source>
        <dbReference type="Proteomes" id="UP000005317"/>
    </source>
</evidence>
<reference evidence="3" key="1">
    <citation type="journal article" date="2011" name="Stand. Genomic Sci.">
        <title>Genome sequence of the filamentous, gliding Thiothrix nivea neotype strain (JP2(T)).</title>
        <authorList>
            <person name="Lapidus A."/>
            <person name="Nolan M."/>
            <person name="Lucas S."/>
            <person name="Glavina Del Rio T."/>
            <person name="Tice H."/>
            <person name="Cheng J.F."/>
            <person name="Tapia R."/>
            <person name="Han C."/>
            <person name="Goodwin L."/>
            <person name="Pitluck S."/>
            <person name="Liolios K."/>
            <person name="Pagani I."/>
            <person name="Ivanova N."/>
            <person name="Huntemann M."/>
            <person name="Mavromatis K."/>
            <person name="Mikhailova N."/>
            <person name="Pati A."/>
            <person name="Chen A."/>
            <person name="Palaniappan K."/>
            <person name="Land M."/>
            <person name="Brambilla E.M."/>
            <person name="Rohde M."/>
            <person name="Abt B."/>
            <person name="Verbarg S."/>
            <person name="Goker M."/>
            <person name="Bristow J."/>
            <person name="Eisen J.A."/>
            <person name="Markowitz V."/>
            <person name="Hugenholtz P."/>
            <person name="Kyrpides N.C."/>
            <person name="Klenk H.P."/>
            <person name="Woyke T."/>
        </authorList>
    </citation>
    <scope>NUCLEOTIDE SEQUENCE [LARGE SCALE GENOMIC DNA]</scope>
    <source>
        <strain evidence="3">ATCC 35100 / DSM 5205 / JP2</strain>
    </source>
</reference>
<dbReference type="OrthoDB" id="161861at2"/>
<evidence type="ECO:0000256" key="1">
    <source>
        <dbReference type="SAM" id="Coils"/>
    </source>
</evidence>
<dbReference type="AlphaFoldDB" id="A0A656H8Q2"/>
<keyword evidence="3" id="KW-1185">Reference proteome</keyword>
<dbReference type="RefSeq" id="WP_002706984.1">
    <property type="nucleotide sequence ID" value="NZ_JH651384.1"/>
</dbReference>
<name>A0A656H8Q2_THINJ</name>
<dbReference type="Proteomes" id="UP000005317">
    <property type="component" value="Unassembled WGS sequence"/>
</dbReference>
<evidence type="ECO:0000313" key="2">
    <source>
        <dbReference type="EMBL" id="EIJ33021.1"/>
    </source>
</evidence>
<dbReference type="EMBL" id="JH651384">
    <property type="protein sequence ID" value="EIJ33021.1"/>
    <property type="molecule type" value="Genomic_DNA"/>
</dbReference>
<proteinExistence type="predicted"/>
<gene>
    <name evidence="2" type="ORF">Thini_0367</name>
</gene>
<feature type="coiled-coil region" evidence="1">
    <location>
        <begin position="66"/>
        <end position="93"/>
    </location>
</feature>
<organism evidence="2 3">
    <name type="scientific">Thiothrix nivea (strain ATCC 35100 / DSM 5205 / JP2)</name>
    <dbReference type="NCBI Taxonomy" id="870187"/>
    <lineage>
        <taxon>Bacteria</taxon>
        <taxon>Pseudomonadati</taxon>
        <taxon>Pseudomonadota</taxon>
        <taxon>Gammaproteobacteria</taxon>
        <taxon>Thiotrichales</taxon>
        <taxon>Thiotrichaceae</taxon>
        <taxon>Thiothrix</taxon>
    </lineage>
</organism>
<protein>
    <submittedName>
        <fullName evidence="2">Uncharacterized protein</fullName>
    </submittedName>
</protein>
<keyword evidence="1" id="KW-0175">Coiled coil</keyword>